<feature type="transmembrane region" description="Helical" evidence="1">
    <location>
        <begin position="6"/>
        <end position="29"/>
    </location>
</feature>
<dbReference type="OrthoDB" id="6678638at2"/>
<protein>
    <submittedName>
        <fullName evidence="2">Putative phage abortive infection protein</fullName>
    </submittedName>
</protein>
<evidence type="ECO:0000313" key="2">
    <source>
        <dbReference type="EMBL" id="SDH09882.1"/>
    </source>
</evidence>
<dbReference type="STRING" id="262004.SAMN04489796_1011380"/>
<organism evidence="2 3">
    <name type="scientific">Winogradskyella thalassocola</name>
    <dbReference type="NCBI Taxonomy" id="262004"/>
    <lineage>
        <taxon>Bacteria</taxon>
        <taxon>Pseudomonadati</taxon>
        <taxon>Bacteroidota</taxon>
        <taxon>Flavobacteriia</taxon>
        <taxon>Flavobacteriales</taxon>
        <taxon>Flavobacteriaceae</taxon>
        <taxon>Winogradskyella</taxon>
    </lineage>
</organism>
<feature type="transmembrane region" description="Helical" evidence="1">
    <location>
        <begin position="86"/>
        <end position="109"/>
    </location>
</feature>
<keyword evidence="1" id="KW-0812">Transmembrane</keyword>
<keyword evidence="1" id="KW-1133">Transmembrane helix</keyword>
<dbReference type="AlphaFoldDB" id="A0A1G7ZMA6"/>
<keyword evidence="1" id="KW-0472">Membrane</keyword>
<dbReference type="RefSeq" id="WP_092466810.1">
    <property type="nucleotide sequence ID" value="NZ_FNCZ01000001.1"/>
</dbReference>
<evidence type="ECO:0000313" key="3">
    <source>
        <dbReference type="Proteomes" id="UP000199492"/>
    </source>
</evidence>
<proteinExistence type="predicted"/>
<dbReference type="EMBL" id="FNCZ01000001">
    <property type="protein sequence ID" value="SDH09882.1"/>
    <property type="molecule type" value="Genomic_DNA"/>
</dbReference>
<evidence type="ECO:0000256" key="1">
    <source>
        <dbReference type="SAM" id="Phobius"/>
    </source>
</evidence>
<dbReference type="InterPro" id="IPR031709">
    <property type="entry name" value="PutAbiC"/>
</dbReference>
<name>A0A1G7ZMA6_9FLAO</name>
<keyword evidence="3" id="KW-1185">Reference proteome</keyword>
<sequence>MVLFISVFIVLAIVSFFVSVFLVFDKYNTYGFKLFKNNSKIIIFSLFLTSICSILLVFALYKTDFLLNNADRIKTDYSNIGAYGDLIGGILNPVVAFIGIIAASLAFYVQYKANTQVQKQFQIQQFESQFYKMLDLHKENITEMKVTFFDHITSEDFKIETNEKIESAKTLHSSEIFRSVEGRKLFHGMVGELEAIIQVVIEESNKYLGKDVSNYPNIYEHLLNYAYRIFFFGLGSEQASIRSYFQMIEAETIFHLLRIQKKFYERHKLGAVNRQSGHQFSFYPFEGHESRLSHYYRNLYAIVKMITAKHNGEYGTKDYFIARNYLKILRAQLSNSEQHLLYLNYRIGFGKDWNSIKPRNTNYLTTYRMIHNIPVDRITIPESPRKHFEAYIKGNEVSRKDTLFEWGDYD</sequence>
<accession>A0A1G7ZMA6</accession>
<dbReference type="Pfam" id="PF16872">
    <property type="entry name" value="putAbiC"/>
    <property type="match status" value="1"/>
</dbReference>
<dbReference type="Proteomes" id="UP000199492">
    <property type="component" value="Unassembled WGS sequence"/>
</dbReference>
<feature type="transmembrane region" description="Helical" evidence="1">
    <location>
        <begin position="41"/>
        <end position="61"/>
    </location>
</feature>
<reference evidence="3" key="1">
    <citation type="submission" date="2016-10" db="EMBL/GenBank/DDBJ databases">
        <authorList>
            <person name="Varghese N."/>
            <person name="Submissions S."/>
        </authorList>
    </citation>
    <scope>NUCLEOTIDE SEQUENCE [LARGE SCALE GENOMIC DNA]</scope>
    <source>
        <strain evidence="3">DSM 15363</strain>
    </source>
</reference>
<gene>
    <name evidence="2" type="ORF">SAMN04489796_1011380</name>
</gene>